<evidence type="ECO:0000256" key="1">
    <source>
        <dbReference type="SAM" id="Phobius"/>
    </source>
</evidence>
<evidence type="ECO:0000313" key="2">
    <source>
        <dbReference type="EMBL" id="MBM6922555.1"/>
    </source>
</evidence>
<sequence length="91" mass="9364">MNEFFTWELLATYSGACVATGILVEFLKGLLPGLPPRLLSYLTAAAILLAAQLFTGTLTLSGGMLSLLNAVLVSLAAGGGYELCKSAVARG</sequence>
<name>A0ABS2GJA6_9FIRM</name>
<dbReference type="RefSeq" id="WP_177503048.1">
    <property type="nucleotide sequence ID" value="NZ_JACSNR010000002.1"/>
</dbReference>
<keyword evidence="1" id="KW-0812">Transmembrane</keyword>
<feature type="transmembrane region" description="Helical" evidence="1">
    <location>
        <begin position="12"/>
        <end position="31"/>
    </location>
</feature>
<accession>A0ABS2GJA6</accession>
<reference evidence="2 3" key="1">
    <citation type="journal article" date="2021" name="Sci. Rep.">
        <title>The distribution of antibiotic resistance genes in chicken gut microbiota commensals.</title>
        <authorList>
            <person name="Juricova H."/>
            <person name="Matiasovicova J."/>
            <person name="Kubasova T."/>
            <person name="Cejkova D."/>
            <person name="Rychlik I."/>
        </authorList>
    </citation>
    <scope>NUCLEOTIDE SEQUENCE [LARGE SCALE GENOMIC DNA]</scope>
    <source>
        <strain evidence="2 3">An564</strain>
    </source>
</reference>
<proteinExistence type="predicted"/>
<dbReference type="EMBL" id="JACSNR010000002">
    <property type="protein sequence ID" value="MBM6922555.1"/>
    <property type="molecule type" value="Genomic_DNA"/>
</dbReference>
<keyword evidence="1" id="KW-0472">Membrane</keyword>
<keyword evidence="3" id="KW-1185">Reference proteome</keyword>
<gene>
    <name evidence="2" type="ORF">H9X81_02440</name>
</gene>
<feature type="transmembrane region" description="Helical" evidence="1">
    <location>
        <begin position="38"/>
        <end position="58"/>
    </location>
</feature>
<evidence type="ECO:0008006" key="4">
    <source>
        <dbReference type="Google" id="ProtNLM"/>
    </source>
</evidence>
<organism evidence="2 3">
    <name type="scientific">Hydrogenoanaerobacterium saccharovorans</name>
    <dbReference type="NCBI Taxonomy" id="474960"/>
    <lineage>
        <taxon>Bacteria</taxon>
        <taxon>Bacillati</taxon>
        <taxon>Bacillota</taxon>
        <taxon>Clostridia</taxon>
        <taxon>Eubacteriales</taxon>
        <taxon>Oscillospiraceae</taxon>
        <taxon>Hydrogenoanaerobacterium</taxon>
    </lineage>
</organism>
<comment type="caution">
    <text evidence="2">The sequence shown here is derived from an EMBL/GenBank/DDBJ whole genome shotgun (WGS) entry which is preliminary data.</text>
</comment>
<dbReference type="Proteomes" id="UP000724149">
    <property type="component" value="Unassembled WGS sequence"/>
</dbReference>
<protein>
    <recommendedName>
        <fullName evidence="4">Holin</fullName>
    </recommendedName>
</protein>
<evidence type="ECO:0000313" key="3">
    <source>
        <dbReference type="Proteomes" id="UP000724149"/>
    </source>
</evidence>
<keyword evidence="1" id="KW-1133">Transmembrane helix</keyword>